<dbReference type="AlphaFoldDB" id="A2DQT4"/>
<keyword evidence="5" id="KW-1185">Reference proteome</keyword>
<keyword evidence="1" id="KW-0325">Glycoprotein</keyword>
<feature type="domain" description="PSI" evidence="3">
    <location>
        <begin position="16"/>
        <end position="68"/>
    </location>
</feature>
<keyword evidence="2" id="KW-0812">Transmembrane</keyword>
<dbReference type="EMBL" id="DS113233">
    <property type="protein sequence ID" value="EAY17201.1"/>
    <property type="molecule type" value="Genomic_DNA"/>
</dbReference>
<dbReference type="OMA" id="ICITHFA"/>
<feature type="domain" description="PSI" evidence="3">
    <location>
        <begin position="91"/>
        <end position="143"/>
    </location>
</feature>
<keyword evidence="2" id="KW-1133">Transmembrane helix</keyword>
<evidence type="ECO:0000313" key="4">
    <source>
        <dbReference type="EMBL" id="EAY17201.1"/>
    </source>
</evidence>
<dbReference type="Proteomes" id="UP000001542">
    <property type="component" value="Unassembled WGS sequence"/>
</dbReference>
<name>A2DQT4_TRIV3</name>
<dbReference type="RefSeq" id="XP_001329424.1">
    <property type="nucleotide sequence ID" value="XM_001329389.1"/>
</dbReference>
<dbReference type="SMART" id="SM00423">
    <property type="entry name" value="PSI"/>
    <property type="match status" value="3"/>
</dbReference>
<evidence type="ECO:0000259" key="3">
    <source>
        <dbReference type="SMART" id="SM00423"/>
    </source>
</evidence>
<dbReference type="KEGG" id="tva:4775217"/>
<accession>A2DQT4</accession>
<evidence type="ECO:0000256" key="1">
    <source>
        <dbReference type="ARBA" id="ARBA00023180"/>
    </source>
</evidence>
<proteinExistence type="predicted"/>
<evidence type="ECO:0000256" key="2">
    <source>
        <dbReference type="SAM" id="Phobius"/>
    </source>
</evidence>
<reference evidence="4" key="2">
    <citation type="journal article" date="2007" name="Science">
        <title>Draft genome sequence of the sexually transmitted pathogen Trichomonas vaginalis.</title>
        <authorList>
            <person name="Carlton J.M."/>
            <person name="Hirt R.P."/>
            <person name="Silva J.C."/>
            <person name="Delcher A.L."/>
            <person name="Schatz M."/>
            <person name="Zhao Q."/>
            <person name="Wortman J.R."/>
            <person name="Bidwell S.L."/>
            <person name="Alsmark U.C.M."/>
            <person name="Besteiro S."/>
            <person name="Sicheritz-Ponten T."/>
            <person name="Noel C.J."/>
            <person name="Dacks J.B."/>
            <person name="Foster P.G."/>
            <person name="Simillion C."/>
            <person name="Van de Peer Y."/>
            <person name="Miranda-Saavedra D."/>
            <person name="Barton G.J."/>
            <person name="Westrop G.D."/>
            <person name="Mueller S."/>
            <person name="Dessi D."/>
            <person name="Fiori P.L."/>
            <person name="Ren Q."/>
            <person name="Paulsen I."/>
            <person name="Zhang H."/>
            <person name="Bastida-Corcuera F.D."/>
            <person name="Simoes-Barbosa A."/>
            <person name="Brown M.T."/>
            <person name="Hayes R.D."/>
            <person name="Mukherjee M."/>
            <person name="Okumura C.Y."/>
            <person name="Schneider R."/>
            <person name="Smith A.J."/>
            <person name="Vanacova S."/>
            <person name="Villalvazo M."/>
            <person name="Haas B.J."/>
            <person name="Pertea M."/>
            <person name="Feldblyum T.V."/>
            <person name="Utterback T.R."/>
            <person name="Shu C.L."/>
            <person name="Osoegawa K."/>
            <person name="de Jong P.J."/>
            <person name="Hrdy I."/>
            <person name="Horvathova L."/>
            <person name="Zubacova Z."/>
            <person name="Dolezal P."/>
            <person name="Malik S.B."/>
            <person name="Logsdon J.M. Jr."/>
            <person name="Henze K."/>
            <person name="Gupta A."/>
            <person name="Wang C.C."/>
            <person name="Dunne R.L."/>
            <person name="Upcroft J.A."/>
            <person name="Upcroft P."/>
            <person name="White O."/>
            <person name="Salzberg S.L."/>
            <person name="Tang P."/>
            <person name="Chiu C.-H."/>
            <person name="Lee Y.-S."/>
            <person name="Embley T.M."/>
            <person name="Coombs G.H."/>
            <person name="Mottram J.C."/>
            <person name="Tachezy J."/>
            <person name="Fraser-Liggett C.M."/>
            <person name="Johnson P.J."/>
        </authorList>
    </citation>
    <scope>NUCLEOTIDE SEQUENCE [LARGE SCALE GENOMIC DNA]</scope>
    <source>
        <strain evidence="4">G3</strain>
    </source>
</reference>
<reference evidence="4" key="1">
    <citation type="submission" date="2006-10" db="EMBL/GenBank/DDBJ databases">
        <authorList>
            <person name="Amadeo P."/>
            <person name="Zhao Q."/>
            <person name="Wortman J."/>
            <person name="Fraser-Liggett C."/>
            <person name="Carlton J."/>
        </authorList>
    </citation>
    <scope>NUCLEOTIDE SEQUENCE</scope>
    <source>
        <strain evidence="4">G3</strain>
    </source>
</reference>
<dbReference type="VEuPathDB" id="TrichDB:TVAGG3_0937100"/>
<dbReference type="OrthoDB" id="263283at2759"/>
<sequence>MFTLFLRSSSCFNSTDCEQLYSDNCQICITHFADRKCGYCPSSNKCMYIDDKSKCTGDFYYGPAATCSGPAPLPTPTPEPTPYPTPLPGDQCGNYKDCDTCTSHFADRNCGWCMASGESGTCYEASKSTCDAKYFYYNTTVCNQPVPPPSPTPWPRYEANTTFCKLLSGTWCEKCVSTQPNMSCVWCHASKECVMGDSEGPFFGSCPSNTFSYKADDQCLGKIAKGKILAIRIVVGILVTAFIAAGIFICYKEIKKPA</sequence>
<keyword evidence="2" id="KW-0472">Membrane</keyword>
<gene>
    <name evidence="4" type="ORF">TVAG_291530</name>
</gene>
<feature type="transmembrane region" description="Helical" evidence="2">
    <location>
        <begin position="229"/>
        <end position="251"/>
    </location>
</feature>
<protein>
    <recommendedName>
        <fullName evidence="3">PSI domain-containing protein</fullName>
    </recommendedName>
</protein>
<organism evidence="4 5">
    <name type="scientific">Trichomonas vaginalis (strain ATCC PRA-98 / G3)</name>
    <dbReference type="NCBI Taxonomy" id="412133"/>
    <lineage>
        <taxon>Eukaryota</taxon>
        <taxon>Metamonada</taxon>
        <taxon>Parabasalia</taxon>
        <taxon>Trichomonadida</taxon>
        <taxon>Trichomonadidae</taxon>
        <taxon>Trichomonas</taxon>
    </lineage>
</organism>
<feature type="domain" description="PSI" evidence="3">
    <location>
        <begin position="163"/>
        <end position="220"/>
    </location>
</feature>
<dbReference type="VEuPathDB" id="TrichDB:TVAG_291530"/>
<evidence type="ECO:0000313" key="5">
    <source>
        <dbReference type="Proteomes" id="UP000001542"/>
    </source>
</evidence>
<dbReference type="InterPro" id="IPR016201">
    <property type="entry name" value="PSI"/>
</dbReference>
<dbReference type="InParanoid" id="A2DQT4"/>